<accession>A0A8C6X4Q9</accession>
<name>A0A8C6X4Q9_NAJNA</name>
<reference evidence="2" key="2">
    <citation type="submission" date="2025-09" db="UniProtKB">
        <authorList>
            <consortium name="Ensembl"/>
        </authorList>
    </citation>
    <scope>IDENTIFICATION</scope>
</reference>
<proteinExistence type="predicted"/>
<evidence type="ECO:0000313" key="2">
    <source>
        <dbReference type="Ensembl" id="ENSNNAP00000008955.1"/>
    </source>
</evidence>
<keyword evidence="1" id="KW-0812">Transmembrane</keyword>
<sequence length="169" mass="19883">MMNNNSSEILHSYLAVEYIDSLLPENPLQQPFKNAWTYMLDNYTKFQIAVWGSVLAHEFFYFLICLAGFVFQFIPYMQKYKIQQVRWNSYNGVKVLIFQNGHFEICIECSKTLKSYLFFLFLILVSNVCVYLFVCLFVCLFIYCLDLYATLSPEGLRAAHIIKTHNTKV</sequence>
<keyword evidence="1" id="KW-0472">Membrane</keyword>
<organism evidence="2 3">
    <name type="scientific">Naja naja</name>
    <name type="common">Indian cobra</name>
    <dbReference type="NCBI Taxonomy" id="35670"/>
    <lineage>
        <taxon>Eukaryota</taxon>
        <taxon>Metazoa</taxon>
        <taxon>Chordata</taxon>
        <taxon>Craniata</taxon>
        <taxon>Vertebrata</taxon>
        <taxon>Euteleostomi</taxon>
        <taxon>Lepidosauria</taxon>
        <taxon>Squamata</taxon>
        <taxon>Bifurcata</taxon>
        <taxon>Unidentata</taxon>
        <taxon>Episquamata</taxon>
        <taxon>Toxicofera</taxon>
        <taxon>Serpentes</taxon>
        <taxon>Colubroidea</taxon>
        <taxon>Elapidae</taxon>
        <taxon>Elapinae</taxon>
        <taxon>Naja</taxon>
    </lineage>
</organism>
<dbReference type="Ensembl" id="ENSNNAT00000009391.1">
    <property type="protein sequence ID" value="ENSNNAP00000008955.1"/>
    <property type="gene ID" value="ENSNNAG00000006032.1"/>
</dbReference>
<feature type="transmembrane region" description="Helical" evidence="1">
    <location>
        <begin position="59"/>
        <end position="77"/>
    </location>
</feature>
<protein>
    <submittedName>
        <fullName evidence="2">Uncharacterized protein</fullName>
    </submittedName>
</protein>
<dbReference type="AlphaFoldDB" id="A0A8C6X4Q9"/>
<evidence type="ECO:0000313" key="3">
    <source>
        <dbReference type="Proteomes" id="UP000694559"/>
    </source>
</evidence>
<feature type="transmembrane region" description="Helical" evidence="1">
    <location>
        <begin position="117"/>
        <end position="143"/>
    </location>
</feature>
<evidence type="ECO:0000256" key="1">
    <source>
        <dbReference type="SAM" id="Phobius"/>
    </source>
</evidence>
<dbReference type="OrthoDB" id="1658724at2759"/>
<keyword evidence="1" id="KW-1133">Transmembrane helix</keyword>
<reference evidence="2" key="1">
    <citation type="submission" date="2025-08" db="UniProtKB">
        <authorList>
            <consortium name="Ensembl"/>
        </authorList>
    </citation>
    <scope>IDENTIFICATION</scope>
</reference>
<keyword evidence="3" id="KW-1185">Reference proteome</keyword>
<dbReference type="Proteomes" id="UP000694559">
    <property type="component" value="Unplaced"/>
</dbReference>
<dbReference type="GeneTree" id="ENSGT00940000158012"/>